<accession>A0A6C0JZQ0</accession>
<organism evidence="1">
    <name type="scientific">viral metagenome</name>
    <dbReference type="NCBI Taxonomy" id="1070528"/>
    <lineage>
        <taxon>unclassified sequences</taxon>
        <taxon>metagenomes</taxon>
        <taxon>organismal metagenomes</taxon>
    </lineage>
</organism>
<protein>
    <submittedName>
        <fullName evidence="1">Uncharacterized protein</fullName>
    </submittedName>
</protein>
<name>A0A6C0JZQ0_9ZZZZ</name>
<proteinExistence type="predicted"/>
<sequence>MPLTYHDDIMRWMKTLCKMIRLELETPTMSHSLPRQITRCLYAELDLLADSLDIWKLMNEFTKKFVLEEAGRKEALQIIQAQITCSAESDGDSEGEEDCMSDCGTDCDESTEASERSGYHRMRMTIRELLGSASRVQVLYKKQKRRLRRRA</sequence>
<reference evidence="1" key="1">
    <citation type="journal article" date="2020" name="Nature">
        <title>Giant virus diversity and host interactions through global metagenomics.</title>
        <authorList>
            <person name="Schulz F."/>
            <person name="Roux S."/>
            <person name="Paez-Espino D."/>
            <person name="Jungbluth S."/>
            <person name="Walsh D.A."/>
            <person name="Denef V.J."/>
            <person name="McMahon K.D."/>
            <person name="Konstantinidis K.T."/>
            <person name="Eloe-Fadrosh E.A."/>
            <person name="Kyrpides N.C."/>
            <person name="Woyke T."/>
        </authorList>
    </citation>
    <scope>NUCLEOTIDE SEQUENCE</scope>
    <source>
        <strain evidence="1">GVMAG-S-1101165-84</strain>
    </source>
</reference>
<evidence type="ECO:0000313" key="1">
    <source>
        <dbReference type="EMBL" id="QHU11275.1"/>
    </source>
</evidence>
<dbReference type="EMBL" id="MN740780">
    <property type="protein sequence ID" value="QHU11275.1"/>
    <property type="molecule type" value="Genomic_DNA"/>
</dbReference>
<dbReference type="AlphaFoldDB" id="A0A6C0JZQ0"/>